<organism evidence="9 10">
    <name type="scientific">Pustulibacterium marinum</name>
    <dbReference type="NCBI Taxonomy" id="1224947"/>
    <lineage>
        <taxon>Bacteria</taxon>
        <taxon>Pseudomonadati</taxon>
        <taxon>Bacteroidota</taxon>
        <taxon>Flavobacteriia</taxon>
        <taxon>Flavobacteriales</taxon>
        <taxon>Flavobacteriaceae</taxon>
        <taxon>Pustulibacterium</taxon>
    </lineage>
</organism>
<feature type="domain" description="Phosphatidic acid phosphatase type 2/haloperoxidase" evidence="8">
    <location>
        <begin position="99"/>
        <end position="218"/>
    </location>
</feature>
<feature type="transmembrane region" description="Helical" evidence="7">
    <location>
        <begin position="207"/>
        <end position="226"/>
    </location>
</feature>
<dbReference type="InterPro" id="IPR000326">
    <property type="entry name" value="PAP2/HPO"/>
</dbReference>
<dbReference type="Pfam" id="PF01569">
    <property type="entry name" value="PAP2"/>
    <property type="match status" value="1"/>
</dbReference>
<keyword evidence="4" id="KW-0378">Hydrolase</keyword>
<feature type="transmembrane region" description="Helical" evidence="7">
    <location>
        <begin position="102"/>
        <end position="120"/>
    </location>
</feature>
<dbReference type="SUPFAM" id="SSF48317">
    <property type="entry name" value="Acid phosphatase/Vanadium-dependent haloperoxidase"/>
    <property type="match status" value="1"/>
</dbReference>
<protein>
    <submittedName>
        <fullName evidence="9">PAP2 superfamily protein</fullName>
    </submittedName>
</protein>
<keyword evidence="10" id="KW-1185">Reference proteome</keyword>
<dbReference type="Proteomes" id="UP000199138">
    <property type="component" value="Unassembled WGS sequence"/>
</dbReference>
<dbReference type="GO" id="GO:0005886">
    <property type="term" value="C:plasma membrane"/>
    <property type="evidence" value="ECO:0007669"/>
    <property type="project" value="UniProtKB-SubCell"/>
</dbReference>
<dbReference type="EMBL" id="FPBK01000011">
    <property type="protein sequence ID" value="SFU64139.1"/>
    <property type="molecule type" value="Genomic_DNA"/>
</dbReference>
<keyword evidence="2" id="KW-1003">Cell membrane</keyword>
<feature type="transmembrane region" description="Helical" evidence="7">
    <location>
        <begin position="20"/>
        <end position="39"/>
    </location>
</feature>
<feature type="transmembrane region" description="Helical" evidence="7">
    <location>
        <begin position="71"/>
        <end position="95"/>
    </location>
</feature>
<sequence length="286" mass="32416">MYRKQQTKMSTTTLNKNLKLTPIFFLIPMFILIALALYLHSKNALSKESYIHIQKDTFIRLNFHLSQFPRLAYNLTQFGDTLIVISFLTCLLLYVPKIKEPLILASIISAIFSISLKKLFAVPRPPSALDRHDFVIIGKALTGHSSLPSGHTITVFTTLTVLWFVFFPKKITYKIGWSLGLLSIGIIVALTRVAIGAHYPIDVISGGLIGYISGLLGILLGSKVTFLNRLHPQKYHPILLVLCIICSILVLNKIVQEHLIIYNLTLISLAFTLYKLIFTYYVYKRY</sequence>
<evidence type="ECO:0000256" key="3">
    <source>
        <dbReference type="ARBA" id="ARBA00022692"/>
    </source>
</evidence>
<evidence type="ECO:0000259" key="8">
    <source>
        <dbReference type="SMART" id="SM00014"/>
    </source>
</evidence>
<proteinExistence type="predicted"/>
<dbReference type="PANTHER" id="PTHR14969:SF62">
    <property type="entry name" value="DECAPRENYLPHOSPHORYL-5-PHOSPHORIBOSE PHOSPHATASE RV3807C-RELATED"/>
    <property type="match status" value="1"/>
</dbReference>
<dbReference type="PANTHER" id="PTHR14969">
    <property type="entry name" value="SPHINGOSINE-1-PHOSPHATE PHOSPHOHYDROLASE"/>
    <property type="match status" value="1"/>
</dbReference>
<keyword evidence="6 7" id="KW-0472">Membrane</keyword>
<dbReference type="STRING" id="1224947.SAMN05216480_11114"/>
<evidence type="ECO:0000256" key="2">
    <source>
        <dbReference type="ARBA" id="ARBA00022475"/>
    </source>
</evidence>
<reference evidence="9 10" key="1">
    <citation type="submission" date="2016-10" db="EMBL/GenBank/DDBJ databases">
        <authorList>
            <person name="de Groot N.N."/>
        </authorList>
    </citation>
    <scope>NUCLEOTIDE SEQUENCE [LARGE SCALE GENOMIC DNA]</scope>
    <source>
        <strain evidence="9 10">CGMCC 1.12333</strain>
    </source>
</reference>
<gene>
    <name evidence="9" type="ORF">SAMN05216480_11114</name>
</gene>
<name>A0A1I7HU87_9FLAO</name>
<evidence type="ECO:0000313" key="9">
    <source>
        <dbReference type="EMBL" id="SFU64139.1"/>
    </source>
</evidence>
<comment type="subcellular location">
    <subcellularLocation>
        <location evidence="1">Cell membrane</location>
        <topology evidence="1">Multi-pass membrane protein</topology>
    </subcellularLocation>
</comment>
<feature type="transmembrane region" description="Helical" evidence="7">
    <location>
        <begin position="149"/>
        <end position="167"/>
    </location>
</feature>
<evidence type="ECO:0000256" key="4">
    <source>
        <dbReference type="ARBA" id="ARBA00022801"/>
    </source>
</evidence>
<evidence type="ECO:0000256" key="1">
    <source>
        <dbReference type="ARBA" id="ARBA00004651"/>
    </source>
</evidence>
<dbReference type="SMART" id="SM00014">
    <property type="entry name" value="acidPPc"/>
    <property type="match status" value="1"/>
</dbReference>
<dbReference type="CDD" id="cd01610">
    <property type="entry name" value="PAP2_like"/>
    <property type="match status" value="1"/>
</dbReference>
<keyword evidence="5 7" id="KW-1133">Transmembrane helix</keyword>
<keyword evidence="3 7" id="KW-0812">Transmembrane</keyword>
<evidence type="ECO:0000256" key="7">
    <source>
        <dbReference type="SAM" id="Phobius"/>
    </source>
</evidence>
<feature type="transmembrane region" description="Helical" evidence="7">
    <location>
        <begin position="179"/>
        <end position="201"/>
    </location>
</feature>
<accession>A0A1I7HU87</accession>
<evidence type="ECO:0000256" key="6">
    <source>
        <dbReference type="ARBA" id="ARBA00023136"/>
    </source>
</evidence>
<evidence type="ECO:0000313" key="10">
    <source>
        <dbReference type="Proteomes" id="UP000199138"/>
    </source>
</evidence>
<feature type="transmembrane region" description="Helical" evidence="7">
    <location>
        <begin position="261"/>
        <end position="283"/>
    </location>
</feature>
<dbReference type="InterPro" id="IPR036938">
    <property type="entry name" value="PAP2/HPO_sf"/>
</dbReference>
<evidence type="ECO:0000256" key="5">
    <source>
        <dbReference type="ARBA" id="ARBA00022989"/>
    </source>
</evidence>
<dbReference type="AlphaFoldDB" id="A0A1I7HU87"/>
<feature type="transmembrane region" description="Helical" evidence="7">
    <location>
        <begin position="238"/>
        <end position="255"/>
    </location>
</feature>
<dbReference type="Gene3D" id="1.20.144.10">
    <property type="entry name" value="Phosphatidic acid phosphatase type 2/haloperoxidase"/>
    <property type="match status" value="1"/>
</dbReference>
<dbReference type="GO" id="GO:0016787">
    <property type="term" value="F:hydrolase activity"/>
    <property type="evidence" value="ECO:0007669"/>
    <property type="project" value="UniProtKB-KW"/>
</dbReference>